<organism evidence="5 6">
    <name type="scientific">Pseudodesulfovibrio alkaliphilus</name>
    <dbReference type="NCBI Taxonomy" id="2661613"/>
    <lineage>
        <taxon>Bacteria</taxon>
        <taxon>Pseudomonadati</taxon>
        <taxon>Thermodesulfobacteriota</taxon>
        <taxon>Desulfovibrionia</taxon>
        <taxon>Desulfovibrionales</taxon>
        <taxon>Desulfovibrionaceae</taxon>
    </lineage>
</organism>
<keyword evidence="1" id="KW-0328">Glycosyltransferase</keyword>
<reference evidence="5 6" key="1">
    <citation type="submission" date="2019-11" db="EMBL/GenBank/DDBJ databases">
        <title>Pseudodesulfovibrio alkaliphilus, sp. nov., an alkaliphilic sulfate-reducing bacteria from mud volcano of Taman peninsula, Russia.</title>
        <authorList>
            <person name="Frolova A."/>
            <person name="Merkel A.Y."/>
            <person name="Slobodkin A.I."/>
        </authorList>
    </citation>
    <scope>NUCLEOTIDE SEQUENCE [LARGE SCALE GENOMIC DNA]</scope>
    <source>
        <strain evidence="5 6">F-1</strain>
    </source>
</reference>
<dbReference type="SUPFAM" id="SSF53756">
    <property type="entry name" value="UDP-Glycosyltransferase/glycogen phosphorylase"/>
    <property type="match status" value="1"/>
</dbReference>
<accession>A0A7K1KN96</accession>
<dbReference type="Pfam" id="PF00534">
    <property type="entry name" value="Glycos_transf_1"/>
    <property type="match status" value="1"/>
</dbReference>
<dbReference type="Pfam" id="PF13579">
    <property type="entry name" value="Glyco_trans_4_4"/>
    <property type="match status" value="1"/>
</dbReference>
<evidence type="ECO:0000259" key="4">
    <source>
        <dbReference type="Pfam" id="PF13579"/>
    </source>
</evidence>
<sequence>MNILIVVWNLTLGRGGRQRAGAALASEMARRGHSITVLVNDAASNPPLFPLDPTVRLVRLNTDAHLEYRKKLLRHRNDPAFHAQARALVKTAAPDLVMVMSSSREILMWPLILDGTSIPLVLAERTDPSFMANLCWETPQERLAVLTAADIILLQMEGFRSYYPTHLQDRLRITPNQVAPATLQADPAGRSRDVKTIINIARLDMHKHQPLLAHAFGLVSAEFPDWDLHFWGGDGILAAELRETILCCGVEGRAHVHQTTADVESRLAEAHIFAFPSEFEGCPNALLEAQAHGLPSIGYRGCGGTNEIIRHDENGLLFDILQPASLAASLRTLMNDSDLRERMGRAAKQNAARFAPERVYDLFEQTFLEAAAFKGRPRRDASPTSEAEKAARSCLAEIYTRDWI</sequence>
<dbReference type="GO" id="GO:0016757">
    <property type="term" value="F:glycosyltransferase activity"/>
    <property type="evidence" value="ECO:0007669"/>
    <property type="project" value="UniProtKB-KW"/>
</dbReference>
<dbReference type="PANTHER" id="PTHR12526:SF510">
    <property type="entry name" value="D-INOSITOL 3-PHOSPHATE GLYCOSYLTRANSFERASE"/>
    <property type="match status" value="1"/>
</dbReference>
<evidence type="ECO:0000256" key="1">
    <source>
        <dbReference type="ARBA" id="ARBA00022676"/>
    </source>
</evidence>
<gene>
    <name evidence="5" type="ORF">GKC30_07840</name>
</gene>
<evidence type="ECO:0000256" key="2">
    <source>
        <dbReference type="ARBA" id="ARBA00022679"/>
    </source>
</evidence>
<dbReference type="Gene3D" id="3.40.50.2000">
    <property type="entry name" value="Glycogen Phosphorylase B"/>
    <property type="match status" value="2"/>
</dbReference>
<comment type="caution">
    <text evidence="5">The sequence shown here is derived from an EMBL/GenBank/DDBJ whole genome shotgun (WGS) entry which is preliminary data.</text>
</comment>
<dbReference type="EMBL" id="WODC01000004">
    <property type="protein sequence ID" value="MUM77539.1"/>
    <property type="molecule type" value="Genomic_DNA"/>
</dbReference>
<feature type="domain" description="Glycosyl transferase family 1" evidence="3">
    <location>
        <begin position="192"/>
        <end position="349"/>
    </location>
</feature>
<dbReference type="InterPro" id="IPR028098">
    <property type="entry name" value="Glyco_trans_4-like_N"/>
</dbReference>
<evidence type="ECO:0000313" key="5">
    <source>
        <dbReference type="EMBL" id="MUM77539.1"/>
    </source>
</evidence>
<evidence type="ECO:0000313" key="6">
    <source>
        <dbReference type="Proteomes" id="UP000461162"/>
    </source>
</evidence>
<feature type="domain" description="Glycosyltransferase subfamily 4-like N-terminal" evidence="4">
    <location>
        <begin position="16"/>
        <end position="126"/>
    </location>
</feature>
<proteinExistence type="predicted"/>
<dbReference type="PANTHER" id="PTHR12526">
    <property type="entry name" value="GLYCOSYLTRANSFERASE"/>
    <property type="match status" value="1"/>
</dbReference>
<name>A0A7K1KN96_9BACT</name>
<dbReference type="InterPro" id="IPR001296">
    <property type="entry name" value="Glyco_trans_1"/>
</dbReference>
<dbReference type="Proteomes" id="UP000461162">
    <property type="component" value="Unassembled WGS sequence"/>
</dbReference>
<keyword evidence="6" id="KW-1185">Reference proteome</keyword>
<protein>
    <submittedName>
        <fullName evidence="5">Glycosyltransferase</fullName>
    </submittedName>
</protein>
<dbReference type="RefSeq" id="WP_155933777.1">
    <property type="nucleotide sequence ID" value="NZ_WODC01000004.1"/>
</dbReference>
<keyword evidence="2 5" id="KW-0808">Transferase</keyword>
<evidence type="ECO:0000259" key="3">
    <source>
        <dbReference type="Pfam" id="PF00534"/>
    </source>
</evidence>
<dbReference type="AlphaFoldDB" id="A0A7K1KN96"/>